<evidence type="ECO:0000256" key="5">
    <source>
        <dbReference type="PROSITE-ProRule" id="PRU01091"/>
    </source>
</evidence>
<dbReference type="Pfam" id="PF13191">
    <property type="entry name" value="AAA_16"/>
    <property type="match status" value="1"/>
</dbReference>
<dbReference type="InterPro" id="IPR016032">
    <property type="entry name" value="Sig_transdc_resp-reg_C-effctor"/>
</dbReference>
<dbReference type="PANTHER" id="PTHR16305:SF35">
    <property type="entry name" value="TRANSCRIPTIONAL ACTIVATOR DOMAIN"/>
    <property type="match status" value="1"/>
</dbReference>
<dbReference type="EMBL" id="JACXYZ010000001">
    <property type="protein sequence ID" value="MBD3923263.1"/>
    <property type="molecule type" value="Genomic_DNA"/>
</dbReference>
<accession>A0ABR8N533</accession>
<dbReference type="InterPro" id="IPR001867">
    <property type="entry name" value="OmpR/PhoB-type_DNA-bd"/>
</dbReference>
<feature type="DNA-binding region" description="OmpR/PhoB-type" evidence="5">
    <location>
        <begin position="1"/>
        <end position="100"/>
    </location>
</feature>
<dbReference type="PANTHER" id="PTHR16305">
    <property type="entry name" value="TESTICULAR SOLUBLE ADENYLYL CYCLASE"/>
    <property type="match status" value="1"/>
</dbReference>
<dbReference type="SUPFAM" id="SSF46894">
    <property type="entry name" value="C-terminal effector domain of the bipartite response regulators"/>
    <property type="match status" value="1"/>
</dbReference>
<evidence type="ECO:0000313" key="9">
    <source>
        <dbReference type="Proteomes" id="UP000618818"/>
    </source>
</evidence>
<dbReference type="InterPro" id="IPR005158">
    <property type="entry name" value="BTAD"/>
</dbReference>
<dbReference type="InterPro" id="IPR011990">
    <property type="entry name" value="TPR-like_helical_dom_sf"/>
</dbReference>
<evidence type="ECO:0000256" key="4">
    <source>
        <dbReference type="ARBA" id="ARBA00023125"/>
    </source>
</evidence>
<proteinExistence type="inferred from homology"/>
<name>A0ABR8N533_9ACTN</name>
<dbReference type="Proteomes" id="UP000618818">
    <property type="component" value="Unassembled WGS sequence"/>
</dbReference>
<evidence type="ECO:0000256" key="2">
    <source>
        <dbReference type="ARBA" id="ARBA00022741"/>
    </source>
</evidence>
<keyword evidence="4 5" id="KW-0238">DNA-binding</keyword>
<organism evidence="8 9">
    <name type="scientific">Nocardioides cavernae</name>
    <dbReference type="NCBI Taxonomy" id="1921566"/>
    <lineage>
        <taxon>Bacteria</taxon>
        <taxon>Bacillati</taxon>
        <taxon>Actinomycetota</taxon>
        <taxon>Actinomycetes</taxon>
        <taxon>Propionibacteriales</taxon>
        <taxon>Nocardioidaceae</taxon>
        <taxon>Nocardioides</taxon>
    </lineage>
</organism>
<evidence type="ECO:0000256" key="1">
    <source>
        <dbReference type="ARBA" id="ARBA00005820"/>
    </source>
</evidence>
<dbReference type="SMART" id="SM01043">
    <property type="entry name" value="BTAD"/>
    <property type="match status" value="1"/>
</dbReference>
<dbReference type="SUPFAM" id="SSF52540">
    <property type="entry name" value="P-loop containing nucleoside triphosphate hydrolases"/>
    <property type="match status" value="1"/>
</dbReference>
<feature type="domain" description="OmpR/PhoB-type" evidence="7">
    <location>
        <begin position="1"/>
        <end position="100"/>
    </location>
</feature>
<evidence type="ECO:0000256" key="6">
    <source>
        <dbReference type="SAM" id="MobiDB-lite"/>
    </source>
</evidence>
<evidence type="ECO:0000313" key="8">
    <source>
        <dbReference type="EMBL" id="MBD3923263.1"/>
    </source>
</evidence>
<dbReference type="SUPFAM" id="SSF48452">
    <property type="entry name" value="TPR-like"/>
    <property type="match status" value="1"/>
</dbReference>
<dbReference type="InterPro" id="IPR027417">
    <property type="entry name" value="P-loop_NTPase"/>
</dbReference>
<reference evidence="8 9" key="1">
    <citation type="submission" date="2020-09" db="EMBL/GenBank/DDBJ databases">
        <title>novel species in genus Nocardioides.</title>
        <authorList>
            <person name="Zhang G."/>
        </authorList>
    </citation>
    <scope>NUCLEOTIDE SEQUENCE [LARGE SCALE GENOMIC DNA]</scope>
    <source>
        <strain evidence="8 9">KCTC 39551</strain>
    </source>
</reference>
<comment type="similarity">
    <text evidence="1">Belongs to the AfsR/DnrI/RedD regulatory family.</text>
</comment>
<dbReference type="Gene3D" id="1.10.10.10">
    <property type="entry name" value="Winged helix-like DNA-binding domain superfamily/Winged helix DNA-binding domain"/>
    <property type="match status" value="1"/>
</dbReference>
<comment type="caution">
    <text evidence="8">The sequence shown here is derived from an EMBL/GenBank/DDBJ whole genome shotgun (WGS) entry which is preliminary data.</text>
</comment>
<keyword evidence="9" id="KW-1185">Reference proteome</keyword>
<feature type="region of interest" description="Disordered" evidence="6">
    <location>
        <begin position="280"/>
        <end position="302"/>
    </location>
</feature>
<dbReference type="PROSITE" id="PS51755">
    <property type="entry name" value="OMPR_PHOB"/>
    <property type="match status" value="1"/>
</dbReference>
<dbReference type="Gene3D" id="3.40.50.300">
    <property type="entry name" value="P-loop containing nucleotide triphosphate hydrolases"/>
    <property type="match status" value="1"/>
</dbReference>
<keyword evidence="2" id="KW-0547">Nucleotide-binding</keyword>
<dbReference type="CDD" id="cd15831">
    <property type="entry name" value="BTAD"/>
    <property type="match status" value="1"/>
</dbReference>
<sequence length="1141" mass="122274">MWVRVLGTSQVALADDPAATVDVGARKPRSVLAALALRLGSDVPPDALVRLVWGEDAPRGAHGTLHSYLSGVRRVLEPGLGPREKPRVLLTSDHGYRLALGREHVDAHRFADEVRTLHRSLSPLAAHLTTGPSADWPTRAEISRSVDRIEELLALWTGDAYADLPDEPEVVLERTSLDQLRLDAEEARVLGLLALGDHAVVVAATEEATARYPLRERVWALHALALTRTGRQAEALAALRQIRSVLADELGLDPGHELRELEQAVLVQDPALHQWLRAPAPVTSGSAPGPSPAAAPATAPAPVGTTTGWPTVGREVEEAALLDVLARAEAGTPATALLVGEPGIGKSRLVARVMAVARERGFRVATGRCSQDDGAPSLWPWSQALRELADGCELDTHVEELLTGAPSGTGESAEREAFRARETLAHELTSRSSSEPVLLVLDDLHWADTASLKVLRHLVASAAPGHRLAVVATRRRLPEPTGDLAEVGEELARHHVTRLDLSGLTPAEARSLVDAVTGTVVPDEVVDDWHRRSDGNPYFLVELARLDARDSTTLPATVRDVIVRRLQGLPEPTRELLLLAAVLGRRFSLDLLAAVAGEPAEDVDDALTPAREAGLVEDPEAGTAAFTHALTRDAVLTTASPSRLARLHAQAAHTLADDAAVGGMVGREERVAELARHWLAAGPTHVGRAWRAAADAAAQARRTFSWVEAERLVAAAIDAHRRDPLGTTTERIDLLLTRAGDCRPNAEWDQVLPCAEEAIALARREDDLPRLAAAAAASTDGSVWMPQQWNEVPEDAVEDLRWAMAELPHGDSTERCQVMLALAVLLYYEPSARAEVRALAEEGVAMARRIGDPALLAWAASNAWKALWTPVHADLRLELAQEGLRATREAADPDAEVVASVLLTGSLIEVGDRTAYVDTAAATARLASRRRNSYARVALGWIDLSLASLRSDEAAVDRLAAELHALRPRLNPGNEALHLMGIHYMSHLWDERIGELIEPIAAAIAVADNDLAADVLLLAIARAGDPDRLRAQLLTPITHRVDNWSSTSTWCGVAEAAAVAGDVPLAEQMAAHLAPLHGRMAISGISTVMGPVDGYLALALAATGRQREAADAAARATDQCDSWGFTAYADWLGAHRARLGF</sequence>
<protein>
    <submittedName>
        <fullName evidence="8">AAA family ATPase</fullName>
    </submittedName>
</protein>
<dbReference type="SMART" id="SM00862">
    <property type="entry name" value="Trans_reg_C"/>
    <property type="match status" value="1"/>
</dbReference>
<evidence type="ECO:0000256" key="3">
    <source>
        <dbReference type="ARBA" id="ARBA00022840"/>
    </source>
</evidence>
<dbReference type="Gene3D" id="1.25.40.10">
    <property type="entry name" value="Tetratricopeptide repeat domain"/>
    <property type="match status" value="1"/>
</dbReference>
<dbReference type="InterPro" id="IPR041664">
    <property type="entry name" value="AAA_16"/>
</dbReference>
<dbReference type="RefSeq" id="WP_191193151.1">
    <property type="nucleotide sequence ID" value="NZ_JACXYZ010000001.1"/>
</dbReference>
<gene>
    <name evidence="8" type="ORF">IEZ26_01405</name>
</gene>
<keyword evidence="3" id="KW-0067">ATP-binding</keyword>
<dbReference type="Pfam" id="PF03704">
    <property type="entry name" value="BTAD"/>
    <property type="match status" value="1"/>
</dbReference>
<evidence type="ECO:0000259" key="7">
    <source>
        <dbReference type="PROSITE" id="PS51755"/>
    </source>
</evidence>
<dbReference type="InterPro" id="IPR036388">
    <property type="entry name" value="WH-like_DNA-bd_sf"/>
</dbReference>